<keyword evidence="2" id="KW-0378">Hydrolase</keyword>
<proteinExistence type="inferred from homology"/>
<dbReference type="Gene3D" id="3.60.60.10">
    <property type="entry name" value="Penicillin V Acylase, Chain A"/>
    <property type="match status" value="1"/>
</dbReference>
<evidence type="ECO:0000256" key="2">
    <source>
        <dbReference type="ARBA" id="ARBA00022801"/>
    </source>
</evidence>
<accession>A0ABQ6MAD0</accession>
<gene>
    <name evidence="4" type="ORF">TeGR_g155</name>
</gene>
<name>A0ABQ6MAD0_9STRA</name>
<dbReference type="InterPro" id="IPR029055">
    <property type="entry name" value="Ntn_hydrolases_N"/>
</dbReference>
<dbReference type="EMBL" id="BRYB01000098">
    <property type="protein sequence ID" value="GMI22692.1"/>
    <property type="molecule type" value="Genomic_DNA"/>
</dbReference>
<dbReference type="PANTHER" id="PTHR35527:SF2">
    <property type="entry name" value="HYDROLASE"/>
    <property type="match status" value="1"/>
</dbReference>
<keyword evidence="5" id="KW-1185">Reference proteome</keyword>
<dbReference type="InterPro" id="IPR052193">
    <property type="entry name" value="Peptidase_C59"/>
</dbReference>
<comment type="caution">
    <text evidence="4">The sequence shown here is derived from an EMBL/GenBank/DDBJ whole genome shotgun (WGS) entry which is preliminary data.</text>
</comment>
<dbReference type="PANTHER" id="PTHR35527">
    <property type="entry name" value="CHOLOYLGLYCINE HYDROLASE"/>
    <property type="match status" value="1"/>
</dbReference>
<evidence type="ECO:0000256" key="1">
    <source>
        <dbReference type="ARBA" id="ARBA00006625"/>
    </source>
</evidence>
<evidence type="ECO:0000313" key="4">
    <source>
        <dbReference type="EMBL" id="GMI22692.1"/>
    </source>
</evidence>
<dbReference type="InterPro" id="IPR029132">
    <property type="entry name" value="CBAH/NAAA_C"/>
</dbReference>
<reference evidence="4 5" key="1">
    <citation type="journal article" date="2023" name="Commun. Biol.">
        <title>Genome analysis of Parmales, the sister group of diatoms, reveals the evolutionary specialization of diatoms from phago-mixotrophs to photoautotrophs.</title>
        <authorList>
            <person name="Ban H."/>
            <person name="Sato S."/>
            <person name="Yoshikawa S."/>
            <person name="Yamada K."/>
            <person name="Nakamura Y."/>
            <person name="Ichinomiya M."/>
            <person name="Sato N."/>
            <person name="Blanc-Mathieu R."/>
            <person name="Endo H."/>
            <person name="Kuwata A."/>
            <person name="Ogata H."/>
        </authorList>
    </citation>
    <scope>NUCLEOTIDE SEQUENCE [LARGE SCALE GENOMIC DNA]</scope>
</reference>
<dbReference type="SUPFAM" id="SSF56235">
    <property type="entry name" value="N-terminal nucleophile aminohydrolases (Ntn hydrolases)"/>
    <property type="match status" value="1"/>
</dbReference>
<evidence type="ECO:0000259" key="3">
    <source>
        <dbReference type="Pfam" id="PF02275"/>
    </source>
</evidence>
<dbReference type="Pfam" id="PF02275">
    <property type="entry name" value="CBAH"/>
    <property type="match status" value="1"/>
</dbReference>
<comment type="similarity">
    <text evidence="1">Belongs to the peptidase C59 family.</text>
</comment>
<protein>
    <recommendedName>
        <fullName evidence="3">Choloylglycine hydrolase/NAAA C-terminal domain-containing protein</fullName>
    </recommendedName>
</protein>
<organism evidence="4 5">
    <name type="scientific">Tetraparma gracilis</name>
    <dbReference type="NCBI Taxonomy" id="2962635"/>
    <lineage>
        <taxon>Eukaryota</taxon>
        <taxon>Sar</taxon>
        <taxon>Stramenopiles</taxon>
        <taxon>Ochrophyta</taxon>
        <taxon>Bolidophyceae</taxon>
        <taxon>Parmales</taxon>
        <taxon>Triparmaceae</taxon>
        <taxon>Tetraparma</taxon>
    </lineage>
</organism>
<feature type="domain" description="Choloylglycine hydrolase/NAAA C-terminal" evidence="3">
    <location>
        <begin position="42"/>
        <end position="283"/>
    </location>
</feature>
<sequence>MDLGSWEDFTFVSHPASSESDYSYLGVVPSGKHVPIKIKQGVAAGLNTPGLSCDMQTLIGTTYPSKPDSNSGVTGVLSGFVCDWALSSFSTVAEVHSALSSTHSVHGPDALAFHFIFRDALGESLVVEFLPDPATGDPRTNLHLDLDDGESGFGITTNEPPFPWHVTNVLHYEWKRSLSRPAVAVPGGFYPDERFLRLHSLKNGLEDPASYEEHVQNAVHLLNAVTIPKGDMLATDSGAGEGEGDHTIFGLVYDHDRDDPKIYFRSYDNQSMRRLRLADLKNLDDVGGDDAFMPVAGGAELYYIDAAADFRSKV</sequence>
<evidence type="ECO:0000313" key="5">
    <source>
        <dbReference type="Proteomes" id="UP001165060"/>
    </source>
</evidence>
<dbReference type="Proteomes" id="UP001165060">
    <property type="component" value="Unassembled WGS sequence"/>
</dbReference>